<dbReference type="PANTHER" id="PTHR11124">
    <property type="entry name" value="VACUOLAR SORTING PROTEIN VPS29"/>
    <property type="match status" value="1"/>
</dbReference>
<dbReference type="EMBL" id="BARS01015681">
    <property type="protein sequence ID" value="GAF93179.1"/>
    <property type="molecule type" value="Genomic_DNA"/>
</dbReference>
<dbReference type="InterPro" id="IPR000979">
    <property type="entry name" value="Phosphodiesterase_MJ0936/Vps29"/>
</dbReference>
<feature type="domain" description="Calcineurin-like phosphoesterase" evidence="1">
    <location>
        <begin position="4"/>
        <end position="159"/>
    </location>
</feature>
<gene>
    <name evidence="2" type="ORF">S01H1_25907</name>
</gene>
<comment type="caution">
    <text evidence="2">The sequence shown here is derived from an EMBL/GenBank/DDBJ whole genome shotgun (WGS) entry which is preliminary data.</text>
</comment>
<reference evidence="2" key="1">
    <citation type="journal article" date="2014" name="Front. Microbiol.">
        <title>High frequency of phylogenetically diverse reductive dehalogenase-homologous genes in deep subseafloor sedimentary metagenomes.</title>
        <authorList>
            <person name="Kawai M."/>
            <person name="Futagami T."/>
            <person name="Toyoda A."/>
            <person name="Takaki Y."/>
            <person name="Nishi S."/>
            <person name="Hori S."/>
            <person name="Arai W."/>
            <person name="Tsubouchi T."/>
            <person name="Morono Y."/>
            <person name="Uchiyama I."/>
            <person name="Ito T."/>
            <person name="Fujiyama A."/>
            <person name="Inagaki F."/>
            <person name="Takami H."/>
        </authorList>
    </citation>
    <scope>NUCLEOTIDE SEQUENCE</scope>
    <source>
        <strain evidence="2">Expedition CK06-06</strain>
    </source>
</reference>
<dbReference type="AlphaFoldDB" id="X0TIV3"/>
<dbReference type="Pfam" id="PF12850">
    <property type="entry name" value="Metallophos_2"/>
    <property type="match status" value="1"/>
</dbReference>
<dbReference type="InterPro" id="IPR024654">
    <property type="entry name" value="Calcineurin-like_PHP_lpxH"/>
</dbReference>
<evidence type="ECO:0000313" key="2">
    <source>
        <dbReference type="EMBL" id="GAF93179.1"/>
    </source>
</evidence>
<organism evidence="2">
    <name type="scientific">marine sediment metagenome</name>
    <dbReference type="NCBI Taxonomy" id="412755"/>
    <lineage>
        <taxon>unclassified sequences</taxon>
        <taxon>metagenomes</taxon>
        <taxon>ecological metagenomes</taxon>
    </lineage>
</organism>
<evidence type="ECO:0000259" key="1">
    <source>
        <dbReference type="Pfam" id="PF12850"/>
    </source>
</evidence>
<accession>X0TIV3</accession>
<dbReference type="NCBIfam" id="TIGR00040">
    <property type="entry name" value="yfcE"/>
    <property type="match status" value="1"/>
</dbReference>
<dbReference type="Gene3D" id="3.60.21.10">
    <property type="match status" value="1"/>
</dbReference>
<dbReference type="SUPFAM" id="SSF56300">
    <property type="entry name" value="Metallo-dependent phosphatases"/>
    <property type="match status" value="1"/>
</dbReference>
<protein>
    <recommendedName>
        <fullName evidence="1">Calcineurin-like phosphoesterase domain-containing protein</fullName>
    </recommendedName>
</protein>
<sequence>MADKIVIIGDTHVSNFKDLPERMLQLIRKADWVIHVGDYTSLDVLSGLIKTKGPRFKGVYGNADPLKIREKVLAKDIIEISKKRIGITHPATGGTYENTKKKVIREFKDCEVDALVYGHTHDALIEDFNGILLVNPGKGYLEKNYFGPPTSVAILTIEKRITGKIEIIQL</sequence>
<dbReference type="InterPro" id="IPR029052">
    <property type="entry name" value="Metallo-depent_PP-like"/>
</dbReference>
<name>X0TIV3_9ZZZZ</name>
<proteinExistence type="predicted"/>